<protein>
    <submittedName>
        <fullName evidence="3">TIGR03619 family F420-dependent LLM class oxidoreductase</fullName>
        <ecNumber evidence="3">1.-.-.-</ecNumber>
    </submittedName>
</protein>
<dbReference type="EMBL" id="QRCM01000001">
    <property type="protein sequence ID" value="TXG90364.1"/>
    <property type="molecule type" value="Genomic_DNA"/>
</dbReference>
<dbReference type="Proteomes" id="UP000471120">
    <property type="component" value="Unassembled WGS sequence"/>
</dbReference>
<dbReference type="InterPro" id="IPR011251">
    <property type="entry name" value="Luciferase-like_dom"/>
</dbReference>
<reference evidence="3 4" key="1">
    <citation type="submission" date="2018-07" db="EMBL/GenBank/DDBJ databases">
        <title>Genome sequence of Rhodococcus rhodnii ATCC 35071 from Rhodnius prolixus.</title>
        <authorList>
            <person name="Patel V."/>
            <person name="Vogel K.J."/>
        </authorList>
    </citation>
    <scope>NUCLEOTIDE SEQUENCE [LARGE SCALE GENOMIC DNA]</scope>
    <source>
        <strain evidence="3 4">ATCC 35071</strain>
    </source>
</reference>
<dbReference type="RefSeq" id="WP_010837238.1">
    <property type="nucleotide sequence ID" value="NZ_QRCM01000001.1"/>
</dbReference>
<organism evidence="3 4">
    <name type="scientific">Rhodococcus rhodnii</name>
    <dbReference type="NCBI Taxonomy" id="38312"/>
    <lineage>
        <taxon>Bacteria</taxon>
        <taxon>Bacillati</taxon>
        <taxon>Actinomycetota</taxon>
        <taxon>Actinomycetes</taxon>
        <taxon>Mycobacteriales</taxon>
        <taxon>Nocardiaceae</taxon>
        <taxon>Rhodococcus</taxon>
    </lineage>
</organism>
<evidence type="ECO:0000259" key="2">
    <source>
        <dbReference type="Pfam" id="PF00296"/>
    </source>
</evidence>
<feature type="domain" description="Luciferase-like" evidence="2">
    <location>
        <begin position="11"/>
        <end position="242"/>
    </location>
</feature>
<dbReference type="PANTHER" id="PTHR43244:SF1">
    <property type="entry name" value="5,10-METHYLENETETRAHYDROMETHANOPTERIN REDUCTASE"/>
    <property type="match status" value="1"/>
</dbReference>
<dbReference type="Gene3D" id="3.20.20.30">
    <property type="entry name" value="Luciferase-like domain"/>
    <property type="match status" value="1"/>
</dbReference>
<evidence type="ECO:0000313" key="3">
    <source>
        <dbReference type="EMBL" id="TXG90364.1"/>
    </source>
</evidence>
<dbReference type="PANTHER" id="PTHR43244">
    <property type="match status" value="1"/>
</dbReference>
<evidence type="ECO:0000256" key="1">
    <source>
        <dbReference type="ARBA" id="ARBA00023002"/>
    </source>
</evidence>
<keyword evidence="1 3" id="KW-0560">Oxidoreductase</keyword>
<dbReference type="InterPro" id="IPR050564">
    <property type="entry name" value="F420-G6PD/mer"/>
</dbReference>
<dbReference type="NCBIfam" id="TIGR03619">
    <property type="entry name" value="F420_Rv2161c"/>
    <property type="match status" value="1"/>
</dbReference>
<evidence type="ECO:0000313" key="4">
    <source>
        <dbReference type="Proteomes" id="UP000471120"/>
    </source>
</evidence>
<dbReference type="AlphaFoldDB" id="A0A6P2CC77"/>
<sequence>MVQLSVNVPNFGSTLAGGDWSALLDACVAAEDAGFDRVLVTDHVVMGSDTDDYTWSAFPSVPDDEWLEPLSVLAAVAARTSRIRLATGIVIAALRGGALLAKTAATVDRLSGGRLELGVGTGWQKREYEAVGLDFGERGRLLDDTLDTCRALWSSAPATIRTSAGEVGDVYCSPRRPIPVWVSGSASKAVIARTVRYGDGWIPIMGIDDDTLAEQVRVFRKAFADAGRDPESLQVRGRLSVVRGGDGEIDLDATVEHSRTLVAAGATDLVVPFAALGGNPDERRATMQALRARA</sequence>
<dbReference type="InterPro" id="IPR036661">
    <property type="entry name" value="Luciferase-like_sf"/>
</dbReference>
<dbReference type="InterPro" id="IPR019921">
    <property type="entry name" value="Lucif-like_OxRdtase_Rv2161c"/>
</dbReference>
<comment type="caution">
    <text evidence="3">The sequence shown here is derived from an EMBL/GenBank/DDBJ whole genome shotgun (WGS) entry which is preliminary data.</text>
</comment>
<dbReference type="Pfam" id="PF00296">
    <property type="entry name" value="Bac_luciferase"/>
    <property type="match status" value="1"/>
</dbReference>
<dbReference type="EC" id="1.-.-.-" evidence="3"/>
<accession>A0A6P2CC77</accession>
<dbReference type="GO" id="GO:0016705">
    <property type="term" value="F:oxidoreductase activity, acting on paired donors, with incorporation or reduction of molecular oxygen"/>
    <property type="evidence" value="ECO:0007669"/>
    <property type="project" value="InterPro"/>
</dbReference>
<dbReference type="SUPFAM" id="SSF51679">
    <property type="entry name" value="Bacterial luciferase-like"/>
    <property type="match status" value="1"/>
</dbReference>
<name>A0A6P2CC77_9NOCA</name>
<proteinExistence type="predicted"/>
<gene>
    <name evidence="3" type="ORF">DW322_09175</name>
</gene>